<accession>A0A4Y2UIF9</accession>
<feature type="compositionally biased region" description="Low complexity" evidence="1">
    <location>
        <begin position="40"/>
        <end position="50"/>
    </location>
</feature>
<evidence type="ECO:0000313" key="3">
    <source>
        <dbReference type="Proteomes" id="UP000499080"/>
    </source>
</evidence>
<feature type="compositionally biased region" description="Polar residues" evidence="1">
    <location>
        <begin position="1"/>
        <end position="12"/>
    </location>
</feature>
<feature type="compositionally biased region" description="Polar residues" evidence="1">
    <location>
        <begin position="59"/>
        <end position="82"/>
    </location>
</feature>
<protein>
    <submittedName>
        <fullName evidence="2">Uncharacterized protein</fullName>
    </submittedName>
</protein>
<keyword evidence="3" id="KW-1185">Reference proteome</keyword>
<organism evidence="2 3">
    <name type="scientific">Araneus ventricosus</name>
    <name type="common">Orbweaver spider</name>
    <name type="synonym">Epeira ventricosa</name>
    <dbReference type="NCBI Taxonomy" id="182803"/>
    <lineage>
        <taxon>Eukaryota</taxon>
        <taxon>Metazoa</taxon>
        <taxon>Ecdysozoa</taxon>
        <taxon>Arthropoda</taxon>
        <taxon>Chelicerata</taxon>
        <taxon>Arachnida</taxon>
        <taxon>Araneae</taxon>
        <taxon>Araneomorphae</taxon>
        <taxon>Entelegynae</taxon>
        <taxon>Araneoidea</taxon>
        <taxon>Araneidae</taxon>
        <taxon>Araneus</taxon>
    </lineage>
</organism>
<proteinExistence type="predicted"/>
<comment type="caution">
    <text evidence="2">The sequence shown here is derived from an EMBL/GenBank/DDBJ whole genome shotgun (WGS) entry which is preliminary data.</text>
</comment>
<reference evidence="2 3" key="1">
    <citation type="journal article" date="2019" name="Sci. Rep.">
        <title>Orb-weaving spider Araneus ventricosus genome elucidates the spidroin gene catalogue.</title>
        <authorList>
            <person name="Kono N."/>
            <person name="Nakamura H."/>
            <person name="Ohtoshi R."/>
            <person name="Moran D.A.P."/>
            <person name="Shinohara A."/>
            <person name="Yoshida Y."/>
            <person name="Fujiwara M."/>
            <person name="Mori M."/>
            <person name="Tomita M."/>
            <person name="Arakawa K."/>
        </authorList>
    </citation>
    <scope>NUCLEOTIDE SEQUENCE [LARGE SCALE GENOMIC DNA]</scope>
</reference>
<feature type="region of interest" description="Disordered" evidence="1">
    <location>
        <begin position="1"/>
        <end position="109"/>
    </location>
</feature>
<evidence type="ECO:0000256" key="1">
    <source>
        <dbReference type="SAM" id="MobiDB-lite"/>
    </source>
</evidence>
<dbReference type="EMBL" id="BGPR01036281">
    <property type="protein sequence ID" value="GBO11416.1"/>
    <property type="molecule type" value="Genomic_DNA"/>
</dbReference>
<dbReference type="AlphaFoldDB" id="A0A4Y2UIF9"/>
<sequence>MSGPTNTPSFSFASDKPGNWSQRRQRSKYQPDHHGGVGNASTTTATSTASLVKIDDSQLSRSTQSRTHPPSPSARSRSQVLHRQQERRALQESDQGVENTTNEADERNLPFVKIADEEMGQELRHRRRDPDPVYFREAGSLVSCEVIHPLLQTIHKWLHW</sequence>
<name>A0A4Y2UIF9_ARAVE</name>
<gene>
    <name evidence="2" type="ORF">AVEN_137652_1</name>
</gene>
<evidence type="ECO:0000313" key="2">
    <source>
        <dbReference type="EMBL" id="GBO11416.1"/>
    </source>
</evidence>
<dbReference type="Proteomes" id="UP000499080">
    <property type="component" value="Unassembled WGS sequence"/>
</dbReference>
<feature type="compositionally biased region" description="Polar residues" evidence="1">
    <location>
        <begin position="92"/>
        <end position="102"/>
    </location>
</feature>